<feature type="transmembrane region" description="Helical" evidence="1">
    <location>
        <begin position="130"/>
        <end position="152"/>
    </location>
</feature>
<dbReference type="InterPro" id="IPR039447">
    <property type="entry name" value="UreH-like_TM_dom"/>
</dbReference>
<feature type="transmembrane region" description="Helical" evidence="1">
    <location>
        <begin position="6"/>
        <end position="27"/>
    </location>
</feature>
<feature type="transmembrane region" description="Helical" evidence="1">
    <location>
        <begin position="158"/>
        <end position="182"/>
    </location>
</feature>
<proteinExistence type="predicted"/>
<sequence length="224" mass="25282">MSDFSILPILLTGLFIAVVHAMIPTHWLPFVMASRTQKWSWSKTQSILLIAGFGHVIMTTLLGAVIFVLGLGVYHSRIQTYFITIASASIALFGLYQIYQYKRGYKHSHCEDNHDHNHQDDLKRKSRDGWAILSLLSLLTFSPCESFLPVYLSAVSYGWKGFVLLSLVLAVGTLGTMLGFTWLSAKTIERYKMHWLEEHEKLVSGVGLIILAIVLFVIEQSHVI</sequence>
<dbReference type="eggNOG" id="COG2836">
    <property type="taxonomic scope" value="Bacteria"/>
</dbReference>
<protein>
    <recommendedName>
        <fullName evidence="2">Urease accessory protein UreH-like transmembrane domain-containing protein</fullName>
    </recommendedName>
</protein>
<organism evidence="3 4">
    <name type="scientific">Pseudobdellovibrio exovorus JSS</name>
    <dbReference type="NCBI Taxonomy" id="1184267"/>
    <lineage>
        <taxon>Bacteria</taxon>
        <taxon>Pseudomonadati</taxon>
        <taxon>Bdellovibrionota</taxon>
        <taxon>Bdellovibrionia</taxon>
        <taxon>Bdellovibrionales</taxon>
        <taxon>Pseudobdellovibrionaceae</taxon>
        <taxon>Pseudobdellovibrio</taxon>
    </lineage>
</organism>
<keyword evidence="1" id="KW-0472">Membrane</keyword>
<feature type="transmembrane region" description="Helical" evidence="1">
    <location>
        <begin position="80"/>
        <end position="99"/>
    </location>
</feature>
<gene>
    <name evidence="3" type="ORF">A11Q_1296</name>
</gene>
<dbReference type="RefSeq" id="WP_015470002.1">
    <property type="nucleotide sequence ID" value="NC_020813.1"/>
</dbReference>
<dbReference type="PANTHER" id="PTHR36394">
    <property type="entry name" value="OS01G0277700 PROTEIN"/>
    <property type="match status" value="1"/>
</dbReference>
<keyword evidence="4" id="KW-1185">Reference proteome</keyword>
<dbReference type="PATRIC" id="fig|1184267.3.peg.1314"/>
<keyword evidence="1" id="KW-0812">Transmembrane</keyword>
<dbReference type="STRING" id="1184267.A11Q_1296"/>
<accession>M4V808</accession>
<reference evidence="3 4" key="1">
    <citation type="journal article" date="2013" name="ISME J.">
        <title>By their genes ye shall know them: genomic signatures of predatory bacteria.</title>
        <authorList>
            <person name="Pasternak Z."/>
            <person name="Pietrokovski S."/>
            <person name="Rotem O."/>
            <person name="Gophna U."/>
            <person name="Lurie-Weinberger M.N."/>
            <person name="Jurkevitch E."/>
        </authorList>
    </citation>
    <scope>NUCLEOTIDE SEQUENCE [LARGE SCALE GENOMIC DNA]</scope>
    <source>
        <strain evidence="3 4">JSS</strain>
    </source>
</reference>
<name>M4V808_9BACT</name>
<evidence type="ECO:0000313" key="3">
    <source>
        <dbReference type="EMBL" id="AGH95512.1"/>
    </source>
</evidence>
<evidence type="ECO:0000313" key="4">
    <source>
        <dbReference type="Proteomes" id="UP000012040"/>
    </source>
</evidence>
<feature type="transmembrane region" description="Helical" evidence="1">
    <location>
        <begin position="202"/>
        <end position="218"/>
    </location>
</feature>
<dbReference type="Proteomes" id="UP000012040">
    <property type="component" value="Chromosome"/>
</dbReference>
<dbReference type="EMBL" id="CP003537">
    <property type="protein sequence ID" value="AGH95512.1"/>
    <property type="molecule type" value="Genomic_DNA"/>
</dbReference>
<dbReference type="KEGG" id="bex:A11Q_1296"/>
<keyword evidence="1" id="KW-1133">Transmembrane helix</keyword>
<evidence type="ECO:0000259" key="2">
    <source>
        <dbReference type="Pfam" id="PF13386"/>
    </source>
</evidence>
<dbReference type="HOGENOM" id="CLU_094881_0_0_7"/>
<evidence type="ECO:0000256" key="1">
    <source>
        <dbReference type="SAM" id="Phobius"/>
    </source>
</evidence>
<feature type="transmembrane region" description="Helical" evidence="1">
    <location>
        <begin position="47"/>
        <end position="74"/>
    </location>
</feature>
<dbReference type="OrthoDB" id="271709at2"/>
<dbReference type="AlphaFoldDB" id="M4V808"/>
<dbReference type="PANTHER" id="PTHR36394:SF1">
    <property type="entry name" value="OS01G0277700 PROTEIN"/>
    <property type="match status" value="1"/>
</dbReference>
<feature type="domain" description="Urease accessory protein UreH-like transmembrane" evidence="2">
    <location>
        <begin position="29"/>
        <end position="197"/>
    </location>
</feature>
<dbReference type="Pfam" id="PF13386">
    <property type="entry name" value="DsbD_2"/>
    <property type="match status" value="1"/>
</dbReference>